<dbReference type="InterPro" id="IPR012334">
    <property type="entry name" value="Pectin_lyas_fold"/>
</dbReference>
<feature type="compositionally biased region" description="Polar residues" evidence="12">
    <location>
        <begin position="268"/>
        <end position="281"/>
    </location>
</feature>
<dbReference type="Pfam" id="PF03211">
    <property type="entry name" value="Pectate_lyase"/>
    <property type="match status" value="2"/>
</dbReference>
<comment type="subcellular location">
    <subcellularLocation>
        <location evidence="3">Secreted</location>
    </subcellularLocation>
</comment>
<name>A0AAV0UVS9_HYABA</name>
<evidence type="ECO:0000256" key="9">
    <source>
        <dbReference type="ARBA" id="ARBA00023239"/>
    </source>
</evidence>
<evidence type="ECO:0000256" key="1">
    <source>
        <dbReference type="ARBA" id="ARBA00000695"/>
    </source>
</evidence>
<organism evidence="14 15">
    <name type="scientific">Hyaloperonospora brassicae</name>
    <name type="common">Brassica downy mildew</name>
    <name type="synonym">Peronospora brassicae</name>
    <dbReference type="NCBI Taxonomy" id="162125"/>
    <lineage>
        <taxon>Eukaryota</taxon>
        <taxon>Sar</taxon>
        <taxon>Stramenopiles</taxon>
        <taxon>Oomycota</taxon>
        <taxon>Peronosporomycetes</taxon>
        <taxon>Peronosporales</taxon>
        <taxon>Peronosporaceae</taxon>
        <taxon>Hyaloperonospora</taxon>
    </lineage>
</organism>
<comment type="function">
    <text evidence="10">Pectinolytic enzyme consist of four classes of enzymes: pectin lyase, polygalacturonase, pectin methylesterase and rhamnogalacturonase. Among pectinolytic enzymes, pectin lyase is the most important in depolymerization of pectin, since it cleaves internal glycosidic bonds of highly methylated pectins. Favors pectate, the anion, over pectin, the methyl ester.</text>
</comment>
<dbReference type="InterPro" id="IPR011050">
    <property type="entry name" value="Pectin_lyase_fold/virulence"/>
</dbReference>
<sequence length="568" mass="60721">MLSSIASLATSGVLLFVVATATFVPDGSWPTSKGAVKYASPYIVKAGEVFDGKMKTYERSNVKCSGGRGQRDTAVFFVEAGGTLRNAIIGENQKRGVQCNNHDCVVENVWWNDVCEGAVTIHGGTASSVSKVIGGGARYADDMVVQHNGHGKVAIMGFYAEDISKLYRSCGTCGKVTRQVTVTNVYIVNPTNAIVTVNKNWGDRATLRNVHIKPSQNAVARVCQWMQSSVDGRPKMVGHGPLNSLCQYSESDVRINKGTHRIAHVPANSDSSDDVTQSAVQESMEDPNGAKEVATPSLRKTDEQPNVAKIQTPSVKAPASKSGNGNLPATTKSTASVPDGSWPASKGAVLYNAPYVIKAGQVFDGQMKTYERSNVKCSGGEGQKEASVFIVEAGGTLKNAIIGKNQKEGVHCNKHDCKIENVWWDDVCEDAISVKGGTAASVTTITNCGARHADDKIVQHNGHGTVKINGFFAQDFGKLYRSCGTCGNIPRKVTVENLYAINPLVSVVTMNKNYNDQAILKNIHVKSSKSNVKVCEWSQGGSKPSNLGNGPSGKLCQYSTSDVHIDKE</sequence>
<keyword evidence="8" id="KW-0106">Calcium</keyword>
<comment type="cofactor">
    <cofactor evidence="2">
        <name>Ca(2+)</name>
        <dbReference type="ChEBI" id="CHEBI:29108"/>
    </cofactor>
</comment>
<protein>
    <recommendedName>
        <fullName evidence="11">Probable pectate lyase F</fullName>
        <ecNumber evidence="5">4.2.2.2</ecNumber>
    </recommendedName>
</protein>
<feature type="region of interest" description="Disordered" evidence="12">
    <location>
        <begin position="262"/>
        <end position="339"/>
    </location>
</feature>
<keyword evidence="15" id="KW-1185">Reference proteome</keyword>
<evidence type="ECO:0000256" key="12">
    <source>
        <dbReference type="SAM" id="MobiDB-lite"/>
    </source>
</evidence>
<dbReference type="GO" id="GO:0030570">
    <property type="term" value="F:pectate lyase activity"/>
    <property type="evidence" value="ECO:0007669"/>
    <property type="project" value="UniProtKB-EC"/>
</dbReference>
<feature type="signal peptide" evidence="13">
    <location>
        <begin position="1"/>
        <end position="21"/>
    </location>
</feature>
<dbReference type="InterPro" id="IPR004898">
    <property type="entry name" value="Pectate_lyase_PlyH/PlyE-like"/>
</dbReference>
<evidence type="ECO:0000256" key="11">
    <source>
        <dbReference type="ARBA" id="ARBA00039895"/>
    </source>
</evidence>
<dbReference type="GO" id="GO:0005576">
    <property type="term" value="C:extracellular region"/>
    <property type="evidence" value="ECO:0007669"/>
    <property type="project" value="UniProtKB-SubCell"/>
</dbReference>
<dbReference type="PANTHER" id="PTHR33407:SF9">
    <property type="entry name" value="PECTATE LYASE F-RELATED"/>
    <property type="match status" value="1"/>
</dbReference>
<keyword evidence="7 13" id="KW-0732">Signal</keyword>
<comment type="caution">
    <text evidence="14">The sequence shown here is derived from an EMBL/GenBank/DDBJ whole genome shotgun (WGS) entry which is preliminary data.</text>
</comment>
<evidence type="ECO:0000256" key="7">
    <source>
        <dbReference type="ARBA" id="ARBA00022729"/>
    </source>
</evidence>
<evidence type="ECO:0000256" key="13">
    <source>
        <dbReference type="SAM" id="SignalP"/>
    </source>
</evidence>
<dbReference type="GO" id="GO:0045490">
    <property type="term" value="P:pectin catabolic process"/>
    <property type="evidence" value="ECO:0007669"/>
    <property type="project" value="TreeGrafter"/>
</dbReference>
<evidence type="ECO:0000256" key="5">
    <source>
        <dbReference type="ARBA" id="ARBA00012272"/>
    </source>
</evidence>
<evidence type="ECO:0000256" key="8">
    <source>
        <dbReference type="ARBA" id="ARBA00022837"/>
    </source>
</evidence>
<evidence type="ECO:0000256" key="6">
    <source>
        <dbReference type="ARBA" id="ARBA00022525"/>
    </source>
</evidence>
<dbReference type="Proteomes" id="UP001162031">
    <property type="component" value="Unassembled WGS sequence"/>
</dbReference>
<feature type="compositionally biased region" description="Polar residues" evidence="12">
    <location>
        <begin position="321"/>
        <end position="336"/>
    </location>
</feature>
<dbReference type="EC" id="4.2.2.2" evidence="5"/>
<comment type="similarity">
    <text evidence="4">Belongs to the polysaccharide lyase 3 family.</text>
</comment>
<gene>
    <name evidence="14" type="ORF">HBR001_LOCUS7947</name>
</gene>
<evidence type="ECO:0000256" key="10">
    <source>
        <dbReference type="ARBA" id="ARBA00025679"/>
    </source>
</evidence>
<dbReference type="AlphaFoldDB" id="A0AAV0UVS9"/>
<evidence type="ECO:0000256" key="2">
    <source>
        <dbReference type="ARBA" id="ARBA00001913"/>
    </source>
</evidence>
<proteinExistence type="inferred from homology"/>
<dbReference type="SUPFAM" id="SSF51126">
    <property type="entry name" value="Pectin lyase-like"/>
    <property type="match status" value="2"/>
</dbReference>
<evidence type="ECO:0000256" key="4">
    <source>
        <dbReference type="ARBA" id="ARBA00006463"/>
    </source>
</evidence>
<evidence type="ECO:0000256" key="3">
    <source>
        <dbReference type="ARBA" id="ARBA00004613"/>
    </source>
</evidence>
<comment type="catalytic activity">
    <reaction evidence="1">
        <text>Eliminative cleavage of (1-&gt;4)-alpha-D-galacturonan to give oligosaccharides with 4-deoxy-alpha-D-galact-4-enuronosyl groups at their non-reducing ends.</text>
        <dbReference type="EC" id="4.2.2.2"/>
    </reaction>
</comment>
<evidence type="ECO:0000313" key="15">
    <source>
        <dbReference type="Proteomes" id="UP001162031"/>
    </source>
</evidence>
<accession>A0AAV0UVS9</accession>
<keyword evidence="6" id="KW-0964">Secreted</keyword>
<keyword evidence="9" id="KW-0456">Lyase</keyword>
<dbReference type="EMBL" id="CANTFL010001429">
    <property type="protein sequence ID" value="CAI5739800.1"/>
    <property type="molecule type" value="Genomic_DNA"/>
</dbReference>
<dbReference type="PANTHER" id="PTHR33407">
    <property type="entry name" value="PECTATE LYASE F-RELATED"/>
    <property type="match status" value="1"/>
</dbReference>
<evidence type="ECO:0000313" key="14">
    <source>
        <dbReference type="EMBL" id="CAI5739800.1"/>
    </source>
</evidence>
<reference evidence="14" key="1">
    <citation type="submission" date="2022-12" db="EMBL/GenBank/DDBJ databases">
        <authorList>
            <person name="Webb A."/>
        </authorList>
    </citation>
    <scope>NUCLEOTIDE SEQUENCE</scope>
    <source>
        <strain evidence="14">Hp1</strain>
    </source>
</reference>
<feature type="chain" id="PRO_5043931241" description="Probable pectate lyase F" evidence="13">
    <location>
        <begin position="22"/>
        <end position="568"/>
    </location>
</feature>
<dbReference type="Gene3D" id="2.160.20.10">
    <property type="entry name" value="Single-stranded right-handed beta-helix, Pectin lyase-like"/>
    <property type="match status" value="2"/>
</dbReference>